<organism evidence="3 4">
    <name type="scientific">Ureibacillus terrenus</name>
    <dbReference type="NCBI Taxonomy" id="118246"/>
    <lineage>
        <taxon>Bacteria</taxon>
        <taxon>Bacillati</taxon>
        <taxon>Bacillota</taxon>
        <taxon>Bacilli</taxon>
        <taxon>Bacillales</taxon>
        <taxon>Caryophanaceae</taxon>
        <taxon>Ureibacillus</taxon>
    </lineage>
</organism>
<name>A0A540V212_9BACL</name>
<dbReference type="InterPro" id="IPR052340">
    <property type="entry name" value="RNase_Y/CdgJ"/>
</dbReference>
<dbReference type="PROSITE" id="PS50883">
    <property type="entry name" value="EAL"/>
    <property type="match status" value="1"/>
</dbReference>
<dbReference type="PANTHER" id="PTHR33525:SF4">
    <property type="entry name" value="CYCLIC DI-GMP PHOSPHODIESTERASE CDGJ"/>
    <property type="match status" value="1"/>
</dbReference>
<dbReference type="PROSITE" id="PS51833">
    <property type="entry name" value="HDOD"/>
    <property type="match status" value="1"/>
</dbReference>
<sequence>MEVFVGRQPIFNRNEDVVAYELLYRRSETNRFEQVDSNSATIEVLKNSVFSIGMQELTNGLPGFINFTEKLLMSDLFDVIQPSTFVIEILEDVPITDKLVYRIIELRNRGFIIALDDFVLQKPIDYYNVLFSHVDIIKIDFLNTPKEDRLIIEERVKKIFPHIQLLAEKVENRQQFEEAKGAEYSLFQGYFFEQPQVIKSSDIPMNTLHYFQLMSILKEEDSNIQEIAEKIEQNVSLTYKLLRLINNISNKRMKVRSIKQAIMMVGLIELRKYLYLLAINEGRLEEPSNVDLELMRTSILRAKICELLAKKTKKENYPEYYLAGMFSLIDAILQRPIHVIVQQLPFSKEVIETICGKETEMTIYLQLSIALTKIDLDRATKLAKELGIQTKELVHIYDKAIEYTKRSL</sequence>
<dbReference type="SMART" id="SM00052">
    <property type="entry name" value="EAL"/>
    <property type="match status" value="1"/>
</dbReference>
<evidence type="ECO:0000259" key="2">
    <source>
        <dbReference type="PROSITE" id="PS51833"/>
    </source>
</evidence>
<dbReference type="Gene3D" id="1.10.3210.10">
    <property type="entry name" value="Hypothetical protein af1432"/>
    <property type="match status" value="1"/>
</dbReference>
<dbReference type="OrthoDB" id="9804751at2"/>
<evidence type="ECO:0000313" key="4">
    <source>
        <dbReference type="Proteomes" id="UP000315753"/>
    </source>
</evidence>
<dbReference type="InterPro" id="IPR001633">
    <property type="entry name" value="EAL_dom"/>
</dbReference>
<gene>
    <name evidence="3" type="ORF">FKZ59_08255</name>
</gene>
<dbReference type="PIRSF" id="PIRSF003180">
    <property type="entry name" value="DiGMPpdiest_YuxH"/>
    <property type="match status" value="1"/>
</dbReference>
<dbReference type="InterPro" id="IPR014408">
    <property type="entry name" value="dGMP_Pdiesterase_EAL/HD-GYP"/>
</dbReference>
<feature type="domain" description="HDOD" evidence="2">
    <location>
        <begin position="203"/>
        <end position="392"/>
    </location>
</feature>
<reference evidence="3 4" key="1">
    <citation type="submission" date="2019-06" db="EMBL/GenBank/DDBJ databases">
        <title>Genome sequence of Ureibacillus terrenus.</title>
        <authorList>
            <person name="Maclea K.S."/>
            <person name="Simoes M."/>
        </authorList>
    </citation>
    <scope>NUCLEOTIDE SEQUENCE [LARGE SCALE GENOMIC DNA]</scope>
    <source>
        <strain evidence="3 4">ATCC BAA-384</strain>
    </source>
</reference>
<evidence type="ECO:0000259" key="1">
    <source>
        <dbReference type="PROSITE" id="PS50883"/>
    </source>
</evidence>
<protein>
    <submittedName>
        <fullName evidence="3">HDOD domain-containing protein</fullName>
    </submittedName>
</protein>
<proteinExistence type="predicted"/>
<dbReference type="Pfam" id="PF08668">
    <property type="entry name" value="HDOD"/>
    <property type="match status" value="1"/>
</dbReference>
<dbReference type="Gene3D" id="3.20.20.450">
    <property type="entry name" value="EAL domain"/>
    <property type="match status" value="1"/>
</dbReference>
<dbReference type="SUPFAM" id="SSF141868">
    <property type="entry name" value="EAL domain-like"/>
    <property type="match status" value="1"/>
</dbReference>
<dbReference type="AlphaFoldDB" id="A0A540V212"/>
<comment type="caution">
    <text evidence="3">The sequence shown here is derived from an EMBL/GenBank/DDBJ whole genome shotgun (WGS) entry which is preliminary data.</text>
</comment>
<dbReference type="Proteomes" id="UP000315753">
    <property type="component" value="Unassembled WGS sequence"/>
</dbReference>
<dbReference type="InterPro" id="IPR013976">
    <property type="entry name" value="HDOD"/>
</dbReference>
<accession>A0A540V212</accession>
<dbReference type="SUPFAM" id="SSF109604">
    <property type="entry name" value="HD-domain/PDEase-like"/>
    <property type="match status" value="1"/>
</dbReference>
<dbReference type="InterPro" id="IPR035919">
    <property type="entry name" value="EAL_sf"/>
</dbReference>
<dbReference type="PANTHER" id="PTHR33525">
    <property type="match status" value="1"/>
</dbReference>
<keyword evidence="4" id="KW-1185">Reference proteome</keyword>
<dbReference type="Pfam" id="PF00563">
    <property type="entry name" value="EAL"/>
    <property type="match status" value="1"/>
</dbReference>
<feature type="domain" description="EAL" evidence="1">
    <location>
        <begin position="1"/>
        <end position="209"/>
    </location>
</feature>
<evidence type="ECO:0000313" key="3">
    <source>
        <dbReference type="EMBL" id="TQE90804.1"/>
    </source>
</evidence>
<dbReference type="EMBL" id="VIGD01000009">
    <property type="protein sequence ID" value="TQE90804.1"/>
    <property type="molecule type" value="Genomic_DNA"/>
</dbReference>